<dbReference type="EMBL" id="CAJJDM010000002">
    <property type="protein sequence ID" value="CAD8043777.1"/>
    <property type="molecule type" value="Genomic_DNA"/>
</dbReference>
<dbReference type="Proteomes" id="UP000688137">
    <property type="component" value="Unassembled WGS sequence"/>
</dbReference>
<feature type="transmembrane region" description="Helical" evidence="5">
    <location>
        <begin position="7"/>
        <end position="26"/>
    </location>
</feature>
<accession>A0A8S1JPT4</accession>
<feature type="transmembrane region" description="Helical" evidence="5">
    <location>
        <begin position="177"/>
        <end position="202"/>
    </location>
</feature>
<keyword evidence="4 5" id="KW-0472">Membrane</keyword>
<dbReference type="PANTHER" id="PTHR12778:SF9">
    <property type="entry name" value="ACETYL-COENZYME A TRANSPORTER 1"/>
    <property type="match status" value="1"/>
</dbReference>
<proteinExistence type="predicted"/>
<keyword evidence="7" id="KW-1185">Reference proteome</keyword>
<dbReference type="AlphaFoldDB" id="A0A8S1JPT4"/>
<feature type="transmembrane region" description="Helical" evidence="5">
    <location>
        <begin position="326"/>
        <end position="349"/>
    </location>
</feature>
<protein>
    <recommendedName>
        <fullName evidence="8">Acetyl-coenzyme A transporter 1</fullName>
    </recommendedName>
</protein>
<feature type="transmembrane region" description="Helical" evidence="5">
    <location>
        <begin position="361"/>
        <end position="383"/>
    </location>
</feature>
<name>A0A8S1JPT4_PARPR</name>
<dbReference type="OMA" id="ITFQFIF"/>
<evidence type="ECO:0000256" key="5">
    <source>
        <dbReference type="SAM" id="Phobius"/>
    </source>
</evidence>
<dbReference type="InterPro" id="IPR004752">
    <property type="entry name" value="AmpG_permease/AT-1"/>
</dbReference>
<evidence type="ECO:0000256" key="1">
    <source>
        <dbReference type="ARBA" id="ARBA00004141"/>
    </source>
</evidence>
<feature type="transmembrane region" description="Helical" evidence="5">
    <location>
        <begin position="261"/>
        <end position="280"/>
    </location>
</feature>
<keyword evidence="2 5" id="KW-0812">Transmembrane</keyword>
<dbReference type="GO" id="GO:0016020">
    <property type="term" value="C:membrane"/>
    <property type="evidence" value="ECO:0007669"/>
    <property type="project" value="UniProtKB-SubCell"/>
</dbReference>
<feature type="transmembrane region" description="Helical" evidence="5">
    <location>
        <begin position="77"/>
        <end position="95"/>
    </location>
</feature>
<dbReference type="PANTHER" id="PTHR12778">
    <property type="entry name" value="SOLUTE CARRIER FAMILY 33 ACETYL-COA TRANSPORTER -RELATED"/>
    <property type="match status" value="1"/>
</dbReference>
<comment type="caution">
    <text evidence="6">The sequence shown here is derived from an EMBL/GenBank/DDBJ whole genome shotgun (WGS) entry which is preliminary data.</text>
</comment>
<dbReference type="GO" id="GO:0008521">
    <property type="term" value="F:acetyl-CoA transmembrane transporter activity"/>
    <property type="evidence" value="ECO:0007669"/>
    <property type="project" value="InterPro"/>
</dbReference>
<feature type="transmembrane region" description="Helical" evidence="5">
    <location>
        <begin position="389"/>
        <end position="407"/>
    </location>
</feature>
<evidence type="ECO:0000256" key="3">
    <source>
        <dbReference type="ARBA" id="ARBA00022989"/>
    </source>
</evidence>
<evidence type="ECO:0008006" key="8">
    <source>
        <dbReference type="Google" id="ProtNLM"/>
    </source>
</evidence>
<gene>
    <name evidence="6" type="ORF">PPRIM_AZ9-3.1.T0050431</name>
</gene>
<dbReference type="InterPro" id="IPR024371">
    <property type="entry name" value="AcetylCoA_trans_1-like"/>
</dbReference>
<organism evidence="6 7">
    <name type="scientific">Paramecium primaurelia</name>
    <dbReference type="NCBI Taxonomy" id="5886"/>
    <lineage>
        <taxon>Eukaryota</taxon>
        <taxon>Sar</taxon>
        <taxon>Alveolata</taxon>
        <taxon>Ciliophora</taxon>
        <taxon>Intramacronucleata</taxon>
        <taxon>Oligohymenophorea</taxon>
        <taxon>Peniculida</taxon>
        <taxon>Parameciidae</taxon>
        <taxon>Paramecium</taxon>
    </lineage>
</organism>
<reference evidence="6" key="1">
    <citation type="submission" date="2021-01" db="EMBL/GenBank/DDBJ databases">
        <authorList>
            <consortium name="Genoscope - CEA"/>
            <person name="William W."/>
        </authorList>
    </citation>
    <scope>NUCLEOTIDE SEQUENCE</scope>
</reference>
<feature type="transmembrane region" description="Helical" evidence="5">
    <location>
        <begin position="136"/>
        <end position="157"/>
    </location>
</feature>
<feature type="transmembrane region" description="Helical" evidence="5">
    <location>
        <begin position="292"/>
        <end position="314"/>
    </location>
</feature>
<evidence type="ECO:0000313" key="7">
    <source>
        <dbReference type="Proteomes" id="UP000688137"/>
    </source>
</evidence>
<evidence type="ECO:0000313" key="6">
    <source>
        <dbReference type="EMBL" id="CAD8043777.1"/>
    </source>
</evidence>
<feature type="transmembrane region" description="Helical" evidence="5">
    <location>
        <begin position="101"/>
        <end position="124"/>
    </location>
</feature>
<feature type="transmembrane region" description="Helical" evidence="5">
    <location>
        <begin position="46"/>
        <end position="65"/>
    </location>
</feature>
<dbReference type="Pfam" id="PF13000">
    <property type="entry name" value="Acatn"/>
    <property type="match status" value="1"/>
</dbReference>
<feature type="transmembrane region" description="Helical" evidence="5">
    <location>
        <begin position="223"/>
        <end position="241"/>
    </location>
</feature>
<evidence type="ECO:0000256" key="2">
    <source>
        <dbReference type="ARBA" id="ARBA00022692"/>
    </source>
</evidence>
<comment type="subcellular location">
    <subcellularLocation>
        <location evidence="1">Membrane</location>
        <topology evidence="1">Multi-pass membrane protein</topology>
    </subcellularLocation>
</comment>
<keyword evidence="3 5" id="KW-1133">Transmembrane helix</keyword>
<evidence type="ECO:0000256" key="4">
    <source>
        <dbReference type="ARBA" id="ARBA00023136"/>
    </source>
</evidence>
<dbReference type="GO" id="GO:0035348">
    <property type="term" value="P:acetyl-CoA transmembrane transport"/>
    <property type="evidence" value="ECO:0007669"/>
    <property type="project" value="InterPro"/>
</dbReference>
<sequence length="442" mass="50926">MVFINNLVPLSILYCHQGILLGLSLYSVPSELKEKGVEINTFKFSYLILLPYLFRYILAPLIDSISLQRFGRRRSQLTILYAILGVLLYFSNFQTLNQSTLFWNLFLIFCVLALIDLIIAARLVESLEKEDRGYGAIAQFLGILIGGFIGAYIFSMFNSLDFCNTYIYTNPQEIPVITLQIAFQDLSYISFGLAVACCFIIYNENANNQDIIESYKAAFNAFSNRYLIILFLFFSFFRIGQMPIDLAHLHMKRSSFTEGQIQFLEILAFPIACALPYYMTKMIKTNILEIRLIVVFSIYEIIISGVFIICLFSNEEGLIFPYRDLLLKISLISVWLLNLINITLAYSYIYKNTKSSISATFIALLTTGITFQFIFEGFIEYLLVNYNYYLIWLCGIGIYALFFYQIAARTTKIDQMNSSEFCLEIDVKKERFLISTELTTLS</sequence>